<dbReference type="SMART" id="SM00450">
    <property type="entry name" value="RHOD"/>
    <property type="match status" value="3"/>
</dbReference>
<dbReference type="EMBL" id="AP021874">
    <property type="protein sequence ID" value="BBO71215.1"/>
    <property type="molecule type" value="Genomic_DNA"/>
</dbReference>
<dbReference type="Pfam" id="PF00581">
    <property type="entry name" value="Rhodanese"/>
    <property type="match status" value="3"/>
</dbReference>
<dbReference type="CDD" id="cd00158">
    <property type="entry name" value="RHOD"/>
    <property type="match status" value="3"/>
</dbReference>
<feature type="domain" description="Rhodanese" evidence="2">
    <location>
        <begin position="59"/>
        <end position="148"/>
    </location>
</feature>
<dbReference type="Proteomes" id="UP000427906">
    <property type="component" value="Chromosome"/>
</dbReference>
<evidence type="ECO:0000259" key="2">
    <source>
        <dbReference type="PROSITE" id="PS50206"/>
    </source>
</evidence>
<evidence type="ECO:0000313" key="3">
    <source>
        <dbReference type="EMBL" id="BBO71215.1"/>
    </source>
</evidence>
<dbReference type="InterPro" id="IPR036873">
    <property type="entry name" value="Rhodanese-like_dom_sf"/>
</dbReference>
<dbReference type="OrthoDB" id="9789585at2"/>
<sequence>MYQRIISAAFVILFLTATLTGCATQQAAAPVEAAAKPAFEPFHGIVDMAFVKQHVSIPMSEDVMLVDARPYKPKYIKGHIPMAVSIPDSQFDKMTDRLPADKNSLLIFYCGGLKCKLSHKSARKAEKLGYTNVKVFAEGYPAWMADKSHYPAVSAEWVKAQIDKGADMTLVDSRPKRKKYDKAHIPTAISIPDMQFDKFKDQLPADTSRLVVFYCGGLHCKLSHKSAAKAMAMGYTNVKVFAEGYPAWTAYAGKASTTAGAATAIKAGVEEGSIDHGEFKRLVSESPGSLYLIDVRDADEYKKGSLKTAVNIPIDDLEAKIKTLPADKPIVFICGTGARSGEAFYMVQDVRPQLKNVFYIDGEMTIKKDGSFTLNKPI</sequence>
<feature type="domain" description="Rhodanese" evidence="2">
    <location>
        <begin position="286"/>
        <end position="367"/>
    </location>
</feature>
<dbReference type="PANTHER" id="PTHR43031:SF7">
    <property type="entry name" value="NITRIC OXIDE REDUCTASE FLRD-NAD(+) REDUCTASE"/>
    <property type="match status" value="1"/>
</dbReference>
<feature type="signal peptide" evidence="1">
    <location>
        <begin position="1"/>
        <end position="23"/>
    </location>
</feature>
<dbReference type="SUPFAM" id="SSF52821">
    <property type="entry name" value="Rhodanese/Cell cycle control phosphatase"/>
    <property type="match status" value="3"/>
</dbReference>
<reference evidence="3 4" key="1">
    <citation type="submission" date="2019-11" db="EMBL/GenBank/DDBJ databases">
        <title>Comparative genomics of hydrocarbon-degrading Desulfosarcina strains.</title>
        <authorList>
            <person name="Watanabe M."/>
            <person name="Kojima H."/>
            <person name="Fukui M."/>
        </authorList>
    </citation>
    <scope>NUCLEOTIDE SEQUENCE [LARGE SCALE GENOMIC DNA]</scope>
    <source>
        <strain evidence="3 4">PL12</strain>
    </source>
</reference>
<accession>A0A5K7YS62</accession>
<organism evidence="3 4">
    <name type="scientific">Desulfosarcina alkanivorans</name>
    <dbReference type="NCBI Taxonomy" id="571177"/>
    <lineage>
        <taxon>Bacteria</taxon>
        <taxon>Pseudomonadati</taxon>
        <taxon>Thermodesulfobacteriota</taxon>
        <taxon>Desulfobacteria</taxon>
        <taxon>Desulfobacterales</taxon>
        <taxon>Desulfosarcinaceae</taxon>
        <taxon>Desulfosarcina</taxon>
    </lineage>
</organism>
<feature type="domain" description="Rhodanese" evidence="2">
    <location>
        <begin position="164"/>
        <end position="257"/>
    </location>
</feature>
<dbReference type="PROSITE" id="PS50206">
    <property type="entry name" value="RHODANESE_3"/>
    <property type="match status" value="3"/>
</dbReference>
<name>A0A5K7YS62_9BACT</name>
<dbReference type="PROSITE" id="PS51257">
    <property type="entry name" value="PROKAR_LIPOPROTEIN"/>
    <property type="match status" value="1"/>
</dbReference>
<dbReference type="Gene3D" id="3.40.250.10">
    <property type="entry name" value="Rhodanese-like domain"/>
    <property type="match status" value="3"/>
</dbReference>
<evidence type="ECO:0000256" key="1">
    <source>
        <dbReference type="SAM" id="SignalP"/>
    </source>
</evidence>
<evidence type="ECO:0000313" key="4">
    <source>
        <dbReference type="Proteomes" id="UP000427906"/>
    </source>
</evidence>
<keyword evidence="4" id="KW-1185">Reference proteome</keyword>
<dbReference type="InterPro" id="IPR050229">
    <property type="entry name" value="GlpE_sulfurtransferase"/>
</dbReference>
<proteinExistence type="predicted"/>
<feature type="chain" id="PRO_5024454571" description="Rhodanese domain-containing protein" evidence="1">
    <location>
        <begin position="24"/>
        <end position="378"/>
    </location>
</feature>
<protein>
    <recommendedName>
        <fullName evidence="2">Rhodanese domain-containing protein</fullName>
    </recommendedName>
</protein>
<keyword evidence="1" id="KW-0732">Signal</keyword>
<dbReference type="AlphaFoldDB" id="A0A5K7YS62"/>
<dbReference type="KEGG" id="dalk:DSCA_51450"/>
<dbReference type="RefSeq" id="WP_155319082.1">
    <property type="nucleotide sequence ID" value="NZ_AP021874.1"/>
</dbReference>
<dbReference type="PANTHER" id="PTHR43031">
    <property type="entry name" value="FAD-DEPENDENT OXIDOREDUCTASE"/>
    <property type="match status" value="1"/>
</dbReference>
<gene>
    <name evidence="3" type="ORF">DSCA_51450</name>
</gene>
<dbReference type="InterPro" id="IPR001763">
    <property type="entry name" value="Rhodanese-like_dom"/>
</dbReference>